<accession>A0A846WQ53</accession>
<dbReference type="InterPro" id="IPR029039">
    <property type="entry name" value="Flavoprotein-like_sf"/>
</dbReference>
<dbReference type="Pfam" id="PF03358">
    <property type="entry name" value="FMN_red"/>
    <property type="match status" value="1"/>
</dbReference>
<dbReference type="PANTHER" id="PTHR30543">
    <property type="entry name" value="CHROMATE REDUCTASE"/>
    <property type="match status" value="1"/>
</dbReference>
<feature type="domain" description="NADPH-dependent FMN reductase-like" evidence="1">
    <location>
        <begin position="7"/>
        <end position="158"/>
    </location>
</feature>
<dbReference type="AlphaFoldDB" id="A0A846WQ53"/>
<evidence type="ECO:0000313" key="2">
    <source>
        <dbReference type="EMBL" id="NKY03732.1"/>
    </source>
</evidence>
<protein>
    <submittedName>
        <fullName evidence="2">NAD(P)H-dependent oxidoreductase</fullName>
    </submittedName>
</protein>
<dbReference type="GO" id="GO:0010181">
    <property type="term" value="F:FMN binding"/>
    <property type="evidence" value="ECO:0007669"/>
    <property type="project" value="TreeGrafter"/>
</dbReference>
<dbReference type="GO" id="GO:0016491">
    <property type="term" value="F:oxidoreductase activity"/>
    <property type="evidence" value="ECO:0007669"/>
    <property type="project" value="InterPro"/>
</dbReference>
<evidence type="ECO:0000313" key="3">
    <source>
        <dbReference type="Proteomes" id="UP000563898"/>
    </source>
</evidence>
<evidence type="ECO:0000259" key="1">
    <source>
        <dbReference type="Pfam" id="PF03358"/>
    </source>
</evidence>
<dbReference type="EMBL" id="JAAXPC010000012">
    <property type="protein sequence ID" value="NKY03732.1"/>
    <property type="molecule type" value="Genomic_DNA"/>
</dbReference>
<proteinExistence type="predicted"/>
<organism evidence="2 3">
    <name type="scientific">Gordonia polyisoprenivorans</name>
    <dbReference type="NCBI Taxonomy" id="84595"/>
    <lineage>
        <taxon>Bacteria</taxon>
        <taxon>Bacillati</taxon>
        <taxon>Actinomycetota</taxon>
        <taxon>Actinomycetes</taxon>
        <taxon>Mycobacteriales</taxon>
        <taxon>Gordoniaceae</taxon>
        <taxon>Gordonia</taxon>
    </lineage>
</organism>
<dbReference type="GO" id="GO:0005829">
    <property type="term" value="C:cytosol"/>
    <property type="evidence" value="ECO:0007669"/>
    <property type="project" value="TreeGrafter"/>
</dbReference>
<dbReference type="Proteomes" id="UP000563898">
    <property type="component" value="Unassembled WGS sequence"/>
</dbReference>
<dbReference type="InterPro" id="IPR005025">
    <property type="entry name" value="FMN_Rdtase-like_dom"/>
</dbReference>
<dbReference type="InterPro" id="IPR050712">
    <property type="entry name" value="NAD(P)H-dep_reductase"/>
</dbReference>
<gene>
    <name evidence="2" type="ORF">HGA05_19370</name>
</gene>
<dbReference type="PANTHER" id="PTHR30543:SF21">
    <property type="entry name" value="NAD(P)H-DEPENDENT FMN REDUCTASE LOT6"/>
    <property type="match status" value="1"/>
</dbReference>
<reference evidence="2 3" key="1">
    <citation type="submission" date="2020-04" db="EMBL/GenBank/DDBJ databases">
        <title>MicrobeNet Type strains.</title>
        <authorList>
            <person name="Nicholson A.C."/>
        </authorList>
    </citation>
    <scope>NUCLEOTIDE SEQUENCE [LARGE SCALE GENOMIC DNA]</scope>
    <source>
        <strain evidence="2 3">ATCC BAA-14</strain>
    </source>
</reference>
<comment type="caution">
    <text evidence="2">The sequence shown here is derived from an EMBL/GenBank/DDBJ whole genome shotgun (WGS) entry which is preliminary data.</text>
</comment>
<dbReference type="SUPFAM" id="SSF52218">
    <property type="entry name" value="Flavoproteins"/>
    <property type="match status" value="1"/>
</dbReference>
<dbReference type="Gene3D" id="3.40.50.360">
    <property type="match status" value="1"/>
</dbReference>
<name>A0A846WQ53_9ACTN</name>
<dbReference type="RefSeq" id="WP_006367609.1">
    <property type="nucleotide sequence ID" value="NZ_CP073075.1"/>
</dbReference>
<sequence length="189" mass="19425">MSDSTVHVVALVGSLRKDSINRRLALAAVDNAPEGVSVTLVDGLEQLPFYNEDLDSANGPVAGDVDPAVARLRAQVGAADAVLLATPEYNGSTPAVLKNAIDWLSRPYGNGALKDKPVGVIGAALGRYAGTWSREDTRKSVGIAGGRVVEEVDFGIQTAGLDDGALPADVVDGVGAAVRVLADQVPARV</sequence>